<dbReference type="InterPro" id="IPR023213">
    <property type="entry name" value="CAT-like_dom_sf"/>
</dbReference>
<gene>
    <name evidence="14" type="ORF">ACFFGN_22480</name>
</gene>
<dbReference type="Gene3D" id="3.40.50.970">
    <property type="match status" value="1"/>
</dbReference>
<evidence type="ECO:0000313" key="15">
    <source>
        <dbReference type="Proteomes" id="UP001589890"/>
    </source>
</evidence>
<feature type="compositionally biased region" description="Low complexity" evidence="12">
    <location>
        <begin position="81"/>
        <end position="191"/>
    </location>
</feature>
<evidence type="ECO:0000256" key="9">
    <source>
        <dbReference type="ARBA" id="ARBA00023268"/>
    </source>
</evidence>
<evidence type="ECO:0000256" key="8">
    <source>
        <dbReference type="ARBA" id="ARBA00023052"/>
    </source>
</evidence>
<dbReference type="Proteomes" id="UP001589890">
    <property type="component" value="Unassembled WGS sequence"/>
</dbReference>
<keyword evidence="5" id="KW-0479">Metal-binding</keyword>
<dbReference type="Gene3D" id="1.10.287.1150">
    <property type="entry name" value="TPP helical domain"/>
    <property type="match status" value="1"/>
</dbReference>
<evidence type="ECO:0000256" key="5">
    <source>
        <dbReference type="ARBA" id="ARBA00022723"/>
    </source>
</evidence>
<evidence type="ECO:0000259" key="13">
    <source>
        <dbReference type="SMART" id="SM00861"/>
    </source>
</evidence>
<comment type="cofactor">
    <cofactor evidence="2">
        <name>thiamine diphosphate</name>
        <dbReference type="ChEBI" id="CHEBI:58937"/>
    </cofactor>
</comment>
<keyword evidence="4" id="KW-0816">Tricarboxylic acid cycle</keyword>
<feature type="compositionally biased region" description="Polar residues" evidence="12">
    <location>
        <begin position="53"/>
        <end position="62"/>
    </location>
</feature>
<evidence type="ECO:0000256" key="11">
    <source>
        <dbReference type="ARBA" id="ARBA00052761"/>
    </source>
</evidence>
<dbReference type="PANTHER" id="PTHR23152:SF4">
    <property type="entry name" value="2-OXOADIPATE DEHYDROGENASE COMPLEX COMPONENT E1"/>
    <property type="match status" value="1"/>
</dbReference>
<dbReference type="InterPro" id="IPR042179">
    <property type="entry name" value="KGD_C_sf"/>
</dbReference>
<dbReference type="NCBIfam" id="NF008907">
    <property type="entry name" value="PRK12270.1"/>
    <property type="match status" value="1"/>
</dbReference>
<dbReference type="EC" id="4.1.1.71" evidence="14"/>
<evidence type="ECO:0000256" key="6">
    <source>
        <dbReference type="ARBA" id="ARBA00022842"/>
    </source>
</evidence>
<keyword evidence="8" id="KW-0786">Thiamine pyrophosphate</keyword>
<evidence type="ECO:0000256" key="10">
    <source>
        <dbReference type="ARBA" id="ARBA00051911"/>
    </source>
</evidence>
<dbReference type="InterPro" id="IPR032106">
    <property type="entry name" value="2-oxogl_dehyd_N"/>
</dbReference>
<dbReference type="PANTHER" id="PTHR23152">
    <property type="entry name" value="2-OXOGLUTARATE DEHYDROGENASE"/>
    <property type="match status" value="1"/>
</dbReference>
<feature type="region of interest" description="Disordered" evidence="12">
    <location>
        <begin position="899"/>
        <end position="928"/>
    </location>
</feature>
<evidence type="ECO:0000256" key="2">
    <source>
        <dbReference type="ARBA" id="ARBA00001964"/>
    </source>
</evidence>
<dbReference type="Pfam" id="PF00198">
    <property type="entry name" value="2-oxoacid_dh"/>
    <property type="match status" value="1"/>
</dbReference>
<evidence type="ECO:0000256" key="12">
    <source>
        <dbReference type="SAM" id="MobiDB-lite"/>
    </source>
</evidence>
<keyword evidence="7" id="KW-0560">Oxidoreductase</keyword>
<proteinExistence type="predicted"/>
<organism evidence="14 15">
    <name type="scientific">Kribbella deserti</name>
    <dbReference type="NCBI Taxonomy" id="1926257"/>
    <lineage>
        <taxon>Bacteria</taxon>
        <taxon>Bacillati</taxon>
        <taxon>Actinomycetota</taxon>
        <taxon>Actinomycetes</taxon>
        <taxon>Propionibacteriales</taxon>
        <taxon>Kribbellaceae</taxon>
        <taxon>Kribbella</taxon>
    </lineage>
</organism>
<comment type="pathway">
    <text evidence="3">Carbohydrate metabolism; tricarboxylic acid cycle; succinyl-CoA from 2-oxoglutarate (dehydrogenase route): step 1/1.</text>
</comment>
<feature type="domain" description="Transketolase-like pyrimidine-binding" evidence="13">
    <location>
        <begin position="970"/>
        <end position="1163"/>
    </location>
</feature>
<evidence type="ECO:0000256" key="4">
    <source>
        <dbReference type="ARBA" id="ARBA00022532"/>
    </source>
</evidence>
<evidence type="ECO:0000256" key="7">
    <source>
        <dbReference type="ARBA" id="ARBA00023002"/>
    </source>
</evidence>
<dbReference type="NCBIfam" id="NF006914">
    <property type="entry name" value="PRK09404.1"/>
    <property type="match status" value="1"/>
</dbReference>
<dbReference type="InterPro" id="IPR001017">
    <property type="entry name" value="DH_E1"/>
</dbReference>
<evidence type="ECO:0000313" key="14">
    <source>
        <dbReference type="EMBL" id="MFC0626864.1"/>
    </source>
</evidence>
<evidence type="ECO:0000256" key="3">
    <source>
        <dbReference type="ARBA" id="ARBA00004813"/>
    </source>
</evidence>
<accession>A0ABV6QQE4</accession>
<dbReference type="CDD" id="cd02016">
    <property type="entry name" value="TPP_E1_OGDC_like"/>
    <property type="match status" value="1"/>
</dbReference>
<keyword evidence="6" id="KW-0460">Magnesium</keyword>
<keyword evidence="14" id="KW-0456">Lyase</keyword>
<dbReference type="NCBIfam" id="TIGR00239">
    <property type="entry name" value="2oxo_dh_E1"/>
    <property type="match status" value="1"/>
</dbReference>
<dbReference type="GO" id="GO:0008683">
    <property type="term" value="F:2-oxoglutarate decarboxylase activity"/>
    <property type="evidence" value="ECO:0007669"/>
    <property type="project" value="UniProtKB-EC"/>
</dbReference>
<keyword evidence="15" id="KW-1185">Reference proteome</keyword>
<dbReference type="Pfam" id="PF16870">
    <property type="entry name" value="OxoGdeHyase_C"/>
    <property type="match status" value="1"/>
</dbReference>
<comment type="catalytic activity">
    <reaction evidence="11">
        <text>N(6)-[(R)-dihydrolipoyl]-L-lysyl-[protein] + succinyl-CoA = N(6)-[(R)-S(8)-succinyldihydrolipoyl]-L-lysyl-[protein] + CoA</text>
        <dbReference type="Rhea" id="RHEA:15213"/>
        <dbReference type="Rhea" id="RHEA-COMP:10475"/>
        <dbReference type="Rhea" id="RHEA-COMP:20092"/>
        <dbReference type="ChEBI" id="CHEBI:57287"/>
        <dbReference type="ChEBI" id="CHEBI:57292"/>
        <dbReference type="ChEBI" id="CHEBI:83100"/>
        <dbReference type="ChEBI" id="CHEBI:83120"/>
        <dbReference type="EC" id="2.3.1.61"/>
    </reaction>
</comment>
<keyword evidence="9" id="KW-0511">Multifunctional enzyme</keyword>
<dbReference type="Gene3D" id="3.40.50.11610">
    <property type="entry name" value="Multifunctional 2-oxoglutarate metabolism enzyme, C-terminal domain"/>
    <property type="match status" value="1"/>
</dbReference>
<protein>
    <submittedName>
        <fullName evidence="14">Multifunctional oxoglutarate decarboxylase/oxoglutarate dehydrogenase thiamine pyrophosphate-binding subunit/dihydrolipoyllysine-residue succinyltransferase subunit</fullName>
        <ecNumber evidence="14">4.1.1.71</ecNumber>
    </submittedName>
</protein>
<dbReference type="InterPro" id="IPR001078">
    <property type="entry name" value="2-oxoacid_DH_actylTfrase"/>
</dbReference>
<comment type="catalytic activity">
    <reaction evidence="10">
        <text>N(6)-[(R)-lipoyl]-L-lysyl-[protein] + 2-oxoglutarate + H(+) = N(6)-[(R)-S(8)-succinyldihydrolipoyl]-L-lysyl-[protein] + CO2</text>
        <dbReference type="Rhea" id="RHEA:12188"/>
        <dbReference type="Rhea" id="RHEA-COMP:10474"/>
        <dbReference type="Rhea" id="RHEA-COMP:20092"/>
        <dbReference type="ChEBI" id="CHEBI:15378"/>
        <dbReference type="ChEBI" id="CHEBI:16526"/>
        <dbReference type="ChEBI" id="CHEBI:16810"/>
        <dbReference type="ChEBI" id="CHEBI:83099"/>
        <dbReference type="ChEBI" id="CHEBI:83120"/>
        <dbReference type="EC" id="1.2.4.2"/>
    </reaction>
</comment>
<feature type="region of interest" description="Disordered" evidence="12">
    <location>
        <begin position="45"/>
        <end position="192"/>
    </location>
</feature>
<dbReference type="Gene3D" id="3.40.50.12470">
    <property type="match status" value="1"/>
</dbReference>
<name>A0ABV6QQE4_9ACTN</name>
<dbReference type="Pfam" id="PF00676">
    <property type="entry name" value="E1_dh"/>
    <property type="match status" value="1"/>
</dbReference>
<dbReference type="SUPFAM" id="SSF52777">
    <property type="entry name" value="CoA-dependent acyltransferases"/>
    <property type="match status" value="1"/>
</dbReference>
<feature type="compositionally biased region" description="Basic and acidic residues" evidence="12">
    <location>
        <begin position="64"/>
        <end position="74"/>
    </location>
</feature>
<dbReference type="Pfam" id="PF02779">
    <property type="entry name" value="Transket_pyr"/>
    <property type="match status" value="1"/>
</dbReference>
<reference evidence="14 15" key="1">
    <citation type="submission" date="2024-09" db="EMBL/GenBank/DDBJ databases">
        <authorList>
            <person name="Sun Q."/>
            <person name="Mori K."/>
        </authorList>
    </citation>
    <scope>NUCLEOTIDE SEQUENCE [LARGE SCALE GENOMIC DNA]</scope>
    <source>
        <strain evidence="14 15">CGMCC 1.15906</strain>
    </source>
</reference>
<dbReference type="InterPro" id="IPR005475">
    <property type="entry name" value="Transketolase-like_Pyr-bd"/>
</dbReference>
<dbReference type="InterPro" id="IPR031717">
    <property type="entry name" value="ODO-1/KGD_C"/>
</dbReference>
<dbReference type="InterPro" id="IPR029061">
    <property type="entry name" value="THDP-binding"/>
</dbReference>
<dbReference type="RefSeq" id="WP_380050926.1">
    <property type="nucleotide sequence ID" value="NZ_JBHLTC010000029.1"/>
</dbReference>
<dbReference type="SMART" id="SM00861">
    <property type="entry name" value="Transket_pyr"/>
    <property type="match status" value="1"/>
</dbReference>
<comment type="caution">
    <text evidence="14">The sequence shown here is derived from an EMBL/GenBank/DDBJ whole genome shotgun (WGS) entry which is preliminary data.</text>
</comment>
<dbReference type="EMBL" id="JBHLTC010000029">
    <property type="protein sequence ID" value="MFC0626864.1"/>
    <property type="molecule type" value="Genomic_DNA"/>
</dbReference>
<dbReference type="InterPro" id="IPR011603">
    <property type="entry name" value="2oxoglutarate_DH_E1"/>
</dbReference>
<sequence>MATEPSETNPLAAFGANEWLVDEMYQKYLQDPNSVDRAWWDFFKGYTPDAGANRTTKGTSNDAPRPDAVSDNKTPEAPSRGTAAGAPASSVPAAVQPVAPSATPATATPAKQAASATPAASAQPAAGAAKPAAQAAAKPAAAQPAAEAKADPAKQPATSLTKAAPAGSGSPTGGTVNQPPSAQPQSAPAQAEPERMILRGAPARTVQNMESSLEVPTATSVRQVPVKLMIDNRIVINNHLKRARGGKVSFTHMVGWALVKALKTLPEMNAYYEEVDGKPTVVKPAHINLGLAIDMQKPDGTRQLLVPSIKAADTMTFADFWMAYEDIVRRARDNKLALPDFQGTTISLTNPGTIGTQHSVPRLMKGQGAIVGVGAMEYPPEYQGAAEETMAKLAVSKVMTLTSTYDHRIIQGAQSGEFLRRLHKLLLGEEGFYDEIFQALRIPYEPIRWAQDLPHSHEEDVSKQARILELIHAYRVRGHIMADTDPLEYKQRSHPDLDVATHGLTLWDLDREFATGSFGAQSDRRFMKLREILGILRDSYCRTVGIEYMHIQDPEQRKWLQERIERPHTKPPREEQLRILAKLNEAEAFETFLQTKYVGQKRFSLEGGETTIPLLDEICEEAAGAGLDEVTIGMAHRGRLNVLANIVGKSYSQIFREFDGNIDPRTVQGSGDVKYHLGAEGEFISEHGDKIKVSVAANPSHLETVDPVLEGIARAKQDILNRGAAFPVLPVLVHGDAAFAGQGVVAETLNLSQLRGYRTGGTIHVIVNNQVGFTTSPASSRSSMYCTDVARMVQAPIFHVNGDDPEACIRVADLAFEYRQAFNKDVVIDLVCYRRRGHNEGDDPSFTQPLMYDLIEQKRSVRKLYTESLIGRGDITVEEAEQVLRDFQQRLERVFTEVREAKSEPDTPPPYVTVPIYPDKPEGPDATATTPEVLKKIADAYTTLPEGFTAHPKVLPQLQRRAAAITQGPIDWGTAEIIGFGSLLLQGRPVRLAGQDSRRGTFSQRFATIIDRVTGQDYTPLQHLDEGQENFYVYDSLLSEYAALGFEYGYSVARPDALVLWEAQFGDFVNGAQSIIDEYISSGEAKWGQKSGVVLLLPHGYEGQGPDHSSARIERFLTLCAEDAMTVAQPSTPASYFHLLRRHSLGEEHHPLIVFTPKQLLRLKAAVSQPEEFTRGAFQPVIGDHETSTDPAVASGVERVLLSSGRVSWDLFAERKKAEPDKLSTAIVRVEQLYPLPVAEIQAELAKYPNLQEIRWVQDEPANQGPWPFMALNLTQHLGGKPFYRVSRADMSAPSVGSHSVHAAEQATLLKQAFS</sequence>
<comment type="cofactor">
    <cofactor evidence="1">
        <name>Mg(2+)</name>
        <dbReference type="ChEBI" id="CHEBI:18420"/>
    </cofactor>
</comment>
<dbReference type="Pfam" id="PF16078">
    <property type="entry name" value="2-oxogl_dehyd_N"/>
    <property type="match status" value="1"/>
</dbReference>
<dbReference type="Gene3D" id="3.30.559.10">
    <property type="entry name" value="Chloramphenicol acetyltransferase-like domain"/>
    <property type="match status" value="1"/>
</dbReference>
<dbReference type="SUPFAM" id="SSF52518">
    <property type="entry name" value="Thiamin diphosphate-binding fold (THDP-binding)"/>
    <property type="match status" value="2"/>
</dbReference>
<evidence type="ECO:0000256" key="1">
    <source>
        <dbReference type="ARBA" id="ARBA00001946"/>
    </source>
</evidence>